<evidence type="ECO:0000313" key="2">
    <source>
        <dbReference type="Proteomes" id="UP000765509"/>
    </source>
</evidence>
<proteinExistence type="predicted"/>
<reference evidence="1" key="1">
    <citation type="submission" date="2021-03" db="EMBL/GenBank/DDBJ databases">
        <title>Draft genome sequence of rust myrtle Austropuccinia psidii MF-1, a brazilian biotype.</title>
        <authorList>
            <person name="Quecine M.C."/>
            <person name="Pachon D.M.R."/>
            <person name="Bonatelli M.L."/>
            <person name="Correr F.H."/>
            <person name="Franceschini L.M."/>
            <person name="Leite T.F."/>
            <person name="Margarido G.R.A."/>
            <person name="Almeida C.A."/>
            <person name="Ferrarezi J.A."/>
            <person name="Labate C.A."/>
        </authorList>
    </citation>
    <scope>NUCLEOTIDE SEQUENCE</scope>
    <source>
        <strain evidence="1">MF-1</strain>
    </source>
</reference>
<comment type="caution">
    <text evidence="1">The sequence shown here is derived from an EMBL/GenBank/DDBJ whole genome shotgun (WGS) entry which is preliminary data.</text>
</comment>
<dbReference type="EMBL" id="AVOT02041210">
    <property type="protein sequence ID" value="MBW0536476.1"/>
    <property type="molecule type" value="Genomic_DNA"/>
</dbReference>
<name>A0A9Q3F9X2_9BASI</name>
<keyword evidence="2" id="KW-1185">Reference proteome</keyword>
<organism evidence="1 2">
    <name type="scientific">Austropuccinia psidii MF-1</name>
    <dbReference type="NCBI Taxonomy" id="1389203"/>
    <lineage>
        <taxon>Eukaryota</taxon>
        <taxon>Fungi</taxon>
        <taxon>Dikarya</taxon>
        <taxon>Basidiomycota</taxon>
        <taxon>Pucciniomycotina</taxon>
        <taxon>Pucciniomycetes</taxon>
        <taxon>Pucciniales</taxon>
        <taxon>Sphaerophragmiaceae</taxon>
        <taxon>Austropuccinia</taxon>
    </lineage>
</organism>
<gene>
    <name evidence="1" type="ORF">O181_076191</name>
</gene>
<accession>A0A9Q3F9X2</accession>
<sequence>MSMRQRRSCPGFSHPFVAALRKVMGSSMRGYSKFCLKNSPFPLFPARKDTYQTCIESSQRIFLRDLDPAITAQALYARNSFGSPDARARLNPDYSANFLSVASVRSLAQSKSKWGTHYTDNSYIIQIAFRALTKELNDRFTLFWEREDSLLSYAGIKQELVTGSSALPPQLCFTGL</sequence>
<evidence type="ECO:0000313" key="1">
    <source>
        <dbReference type="EMBL" id="MBW0536476.1"/>
    </source>
</evidence>
<protein>
    <submittedName>
        <fullName evidence="1">Uncharacterized protein</fullName>
    </submittedName>
</protein>
<dbReference type="Proteomes" id="UP000765509">
    <property type="component" value="Unassembled WGS sequence"/>
</dbReference>
<dbReference type="AlphaFoldDB" id="A0A9Q3F9X2"/>